<gene>
    <name evidence="2" type="primary">37</name>
    <name evidence="2" type="ORF">SEA_CAMPERDOWNII_37</name>
</gene>
<evidence type="ECO:0000313" key="2">
    <source>
        <dbReference type="EMBL" id="APL99631.1"/>
    </source>
</evidence>
<dbReference type="KEGG" id="vg:64946654"/>
<dbReference type="GeneID" id="64946654"/>
<reference evidence="2 3" key="1">
    <citation type="submission" date="2016-11" db="EMBL/GenBank/DDBJ databases">
        <authorList>
            <person name="Rush R.E."/>
            <person name="Stoner T.H."/>
            <person name="Bowman C.A."/>
            <person name="Russell D.A."/>
            <person name="Pope W.H."/>
            <person name="Jacobs-Sera D."/>
            <person name="Hatfull G.F."/>
        </authorList>
    </citation>
    <scope>NUCLEOTIDE SEQUENCE [LARGE SCALE GENOMIC DNA]</scope>
</reference>
<dbReference type="EMBL" id="KY204245">
    <property type="protein sequence ID" value="APL99631.1"/>
    <property type="molecule type" value="Genomic_DNA"/>
</dbReference>
<keyword evidence="3" id="KW-1185">Reference proteome</keyword>
<proteinExistence type="predicted"/>
<dbReference type="RefSeq" id="YP_010062853.1">
    <property type="nucleotide sequence ID" value="NC_054799.1"/>
</dbReference>
<sequence length="97" mass="11188">MVDRRLRCSDHSGRAAVSEVLLKIEKRSDGLHYVEWMGKEFALLRSPIQHSVEYASHPWADRIRMQFDMSPLPPPPPPKPKRTWASAMGLRKPRGNQ</sequence>
<evidence type="ECO:0000313" key="3">
    <source>
        <dbReference type="Proteomes" id="UP000224171"/>
    </source>
</evidence>
<accession>A0A1L5C0M2</accession>
<name>A0A1L5C0M2_9CAUD</name>
<dbReference type="Proteomes" id="UP000224171">
    <property type="component" value="Segment"/>
</dbReference>
<protein>
    <submittedName>
        <fullName evidence="2">Uncharacterized protein</fullName>
    </submittedName>
</protein>
<evidence type="ECO:0000256" key="1">
    <source>
        <dbReference type="SAM" id="MobiDB-lite"/>
    </source>
</evidence>
<feature type="region of interest" description="Disordered" evidence="1">
    <location>
        <begin position="68"/>
        <end position="97"/>
    </location>
</feature>
<organism evidence="2 3">
    <name type="scientific">Mycobacterium phage Camperdownii</name>
    <dbReference type="NCBI Taxonomy" id="1927024"/>
    <lineage>
        <taxon>Viruses</taxon>
        <taxon>Duplodnaviria</taxon>
        <taxon>Heunggongvirae</taxon>
        <taxon>Uroviricota</taxon>
        <taxon>Caudoviricetes</taxon>
        <taxon>Backyardiganvirus</taxon>
        <taxon>Backyardiganvirus camperdownii</taxon>
    </lineage>
</organism>